<organism evidence="2 3">
    <name type="scientific">Gossypium arboreum</name>
    <name type="common">Tree cotton</name>
    <name type="synonym">Gossypium nanking</name>
    <dbReference type="NCBI Taxonomy" id="29729"/>
    <lineage>
        <taxon>Eukaryota</taxon>
        <taxon>Viridiplantae</taxon>
        <taxon>Streptophyta</taxon>
        <taxon>Embryophyta</taxon>
        <taxon>Tracheophyta</taxon>
        <taxon>Spermatophyta</taxon>
        <taxon>Magnoliopsida</taxon>
        <taxon>eudicotyledons</taxon>
        <taxon>Gunneridae</taxon>
        <taxon>Pentapetalae</taxon>
        <taxon>rosids</taxon>
        <taxon>malvids</taxon>
        <taxon>Malvales</taxon>
        <taxon>Malvaceae</taxon>
        <taxon>Malvoideae</taxon>
        <taxon>Gossypium</taxon>
    </lineage>
</organism>
<sequence>MYIHCNLNFTLIILITSPLTFIFHFLSVVKQFIYIYVSYHSIT</sequence>
<keyword evidence="1" id="KW-0812">Transmembrane</keyword>
<keyword evidence="3" id="KW-1185">Reference proteome</keyword>
<evidence type="ECO:0000313" key="3">
    <source>
        <dbReference type="Proteomes" id="UP000032142"/>
    </source>
</evidence>
<protein>
    <submittedName>
        <fullName evidence="2">Uncharacterized protein</fullName>
    </submittedName>
</protein>
<evidence type="ECO:0000313" key="2">
    <source>
        <dbReference type="EMBL" id="KHG10693.1"/>
    </source>
</evidence>
<keyword evidence="1" id="KW-1133">Transmembrane helix</keyword>
<reference evidence="3" key="1">
    <citation type="submission" date="2014-09" db="EMBL/GenBank/DDBJ databases">
        <authorList>
            <person name="Mudge J."/>
            <person name="Ramaraj T."/>
            <person name="Lindquist I.E."/>
            <person name="Bharti A.K."/>
            <person name="Sundararajan A."/>
            <person name="Cameron C.T."/>
            <person name="Woodward J.E."/>
            <person name="May G.D."/>
            <person name="Brubaker C."/>
            <person name="Broadhvest J."/>
            <person name="Wilkins T.A."/>
        </authorList>
    </citation>
    <scope>NUCLEOTIDE SEQUENCE</scope>
    <source>
        <strain evidence="3">cv. AKA8401</strain>
    </source>
</reference>
<evidence type="ECO:0000256" key="1">
    <source>
        <dbReference type="SAM" id="Phobius"/>
    </source>
</evidence>
<gene>
    <name evidence="2" type="ORF">F383_10560</name>
</gene>
<dbReference type="AlphaFoldDB" id="A0A0B0N862"/>
<dbReference type="EMBL" id="KN394430">
    <property type="protein sequence ID" value="KHG10693.1"/>
    <property type="molecule type" value="Genomic_DNA"/>
</dbReference>
<name>A0A0B0N862_GOSAR</name>
<proteinExistence type="predicted"/>
<accession>A0A0B0N862</accession>
<keyword evidence="1" id="KW-0472">Membrane</keyword>
<feature type="transmembrane region" description="Helical" evidence="1">
    <location>
        <begin position="12"/>
        <end position="37"/>
    </location>
</feature>
<dbReference type="Proteomes" id="UP000032142">
    <property type="component" value="Unassembled WGS sequence"/>
</dbReference>